<gene>
    <name evidence="8" type="ORF">J6595_18260</name>
</gene>
<dbReference type="Proteomes" id="UP000678276">
    <property type="component" value="Unassembled WGS sequence"/>
</dbReference>
<protein>
    <submittedName>
        <fullName evidence="8">MFS transporter</fullName>
    </submittedName>
</protein>
<keyword evidence="3" id="KW-1003">Cell membrane</keyword>
<evidence type="ECO:0000256" key="5">
    <source>
        <dbReference type="ARBA" id="ARBA00022989"/>
    </source>
</evidence>
<feature type="transmembrane region" description="Helical" evidence="7">
    <location>
        <begin position="68"/>
        <end position="90"/>
    </location>
</feature>
<keyword evidence="2" id="KW-0813">Transport</keyword>
<feature type="transmembrane region" description="Helical" evidence="7">
    <location>
        <begin position="102"/>
        <end position="119"/>
    </location>
</feature>
<evidence type="ECO:0000256" key="3">
    <source>
        <dbReference type="ARBA" id="ARBA00022475"/>
    </source>
</evidence>
<name>A0ABS4BLB9_9HYPH</name>
<feature type="transmembrane region" description="Helical" evidence="7">
    <location>
        <begin position="196"/>
        <end position="218"/>
    </location>
</feature>
<feature type="transmembrane region" description="Helical" evidence="7">
    <location>
        <begin position="131"/>
        <end position="155"/>
    </location>
</feature>
<dbReference type="InterPro" id="IPR010290">
    <property type="entry name" value="TM_effector"/>
</dbReference>
<feature type="transmembrane region" description="Helical" evidence="7">
    <location>
        <begin position="224"/>
        <end position="243"/>
    </location>
</feature>
<feature type="transmembrane region" description="Helical" evidence="7">
    <location>
        <begin position="419"/>
        <end position="445"/>
    </location>
</feature>
<feature type="transmembrane region" description="Helical" evidence="7">
    <location>
        <begin position="335"/>
        <end position="353"/>
    </location>
</feature>
<keyword evidence="6 7" id="KW-0472">Membrane</keyword>
<dbReference type="SUPFAM" id="SSF103473">
    <property type="entry name" value="MFS general substrate transporter"/>
    <property type="match status" value="1"/>
</dbReference>
<reference evidence="8 9" key="1">
    <citation type="submission" date="2021-04" db="EMBL/GenBank/DDBJ databases">
        <title>Whole genome sequence of Jiella sp. KSK16Y-1.</title>
        <authorList>
            <person name="Tuo L."/>
        </authorList>
    </citation>
    <scope>NUCLEOTIDE SEQUENCE [LARGE SCALE GENOMIC DNA]</scope>
    <source>
        <strain evidence="8 9">KSK16Y-1</strain>
    </source>
</reference>
<feature type="transmembrane region" description="Helical" evidence="7">
    <location>
        <begin position="309"/>
        <end position="328"/>
    </location>
</feature>
<dbReference type="PANTHER" id="PTHR23513">
    <property type="entry name" value="INTEGRAL MEMBRANE EFFLUX PROTEIN-RELATED"/>
    <property type="match status" value="1"/>
</dbReference>
<evidence type="ECO:0000256" key="6">
    <source>
        <dbReference type="ARBA" id="ARBA00023136"/>
    </source>
</evidence>
<dbReference type="Pfam" id="PF05977">
    <property type="entry name" value="MFS_3"/>
    <property type="match status" value="1"/>
</dbReference>
<evidence type="ECO:0000256" key="1">
    <source>
        <dbReference type="ARBA" id="ARBA00004651"/>
    </source>
</evidence>
<organism evidence="8 9">
    <name type="scientific">Jiella mangrovi</name>
    <dbReference type="NCBI Taxonomy" id="2821407"/>
    <lineage>
        <taxon>Bacteria</taxon>
        <taxon>Pseudomonadati</taxon>
        <taxon>Pseudomonadota</taxon>
        <taxon>Alphaproteobacteria</taxon>
        <taxon>Hyphomicrobiales</taxon>
        <taxon>Aurantimonadaceae</taxon>
        <taxon>Jiella</taxon>
    </lineage>
</organism>
<dbReference type="Gene3D" id="1.20.1250.20">
    <property type="entry name" value="MFS general substrate transporter like domains"/>
    <property type="match status" value="1"/>
</dbReference>
<evidence type="ECO:0000256" key="4">
    <source>
        <dbReference type="ARBA" id="ARBA00022692"/>
    </source>
</evidence>
<feature type="transmembrane region" description="Helical" evidence="7">
    <location>
        <begin position="272"/>
        <end position="297"/>
    </location>
</feature>
<evidence type="ECO:0000313" key="8">
    <source>
        <dbReference type="EMBL" id="MBP0617535.1"/>
    </source>
</evidence>
<dbReference type="EMBL" id="JAGJCF010000017">
    <property type="protein sequence ID" value="MBP0617535.1"/>
    <property type="molecule type" value="Genomic_DNA"/>
</dbReference>
<keyword evidence="9" id="KW-1185">Reference proteome</keyword>
<evidence type="ECO:0000256" key="2">
    <source>
        <dbReference type="ARBA" id="ARBA00022448"/>
    </source>
</evidence>
<dbReference type="CDD" id="cd06173">
    <property type="entry name" value="MFS_MefA_like"/>
    <property type="match status" value="1"/>
</dbReference>
<sequence length="458" mass="48457">MREAKPALPTDARALAFGGAWPLSRRAQVPFVTDEPTSLPSATTPAPEVPKAPHGEDRFAAFRNRRFLLYWLARFASTFATQIVIVSVGWQIYDLTRDPWDLGLVGLCQFAPAFFLVLVTGSAADRYSRRLIMAAAVAAEGLGAVTLLVLTYHGITSPAPIFAILIVFGIARAFFGPASQSLVVNLVSRQELANAIAWNSSSWQIAAIVGPVAGGLIYGVSSMAAYGLGAALFFAGAALVIAIKAPARRHSNEPASLETIVAGFRFIWSEKVVLGAISLDLFAVLLGGAVALMPVYARDVLDAGPLALGLLRAAPGMGAIPMAIYLAAHPIKNHAGAIMFTFVGLFGAFTMVFGISTTIWVSVPALILMGASDMISVYVRETLMQLWTPDDVRGRVNAVNMVFIGASNELGEFRAGGMAALIGAVPAVVVGGSATVGVAAIWAWMFPELRKVQRLARD</sequence>
<accession>A0ABS4BLB9</accession>
<dbReference type="InterPro" id="IPR036259">
    <property type="entry name" value="MFS_trans_sf"/>
</dbReference>
<keyword evidence="4 7" id="KW-0812">Transmembrane</keyword>
<dbReference type="PANTHER" id="PTHR23513:SF9">
    <property type="entry name" value="ENTEROBACTIN EXPORTER ENTS"/>
    <property type="match status" value="1"/>
</dbReference>
<evidence type="ECO:0000313" key="9">
    <source>
        <dbReference type="Proteomes" id="UP000678276"/>
    </source>
</evidence>
<evidence type="ECO:0000256" key="7">
    <source>
        <dbReference type="SAM" id="Phobius"/>
    </source>
</evidence>
<comment type="caution">
    <text evidence="8">The sequence shown here is derived from an EMBL/GenBank/DDBJ whole genome shotgun (WGS) entry which is preliminary data.</text>
</comment>
<keyword evidence="5 7" id="KW-1133">Transmembrane helix</keyword>
<feature type="transmembrane region" description="Helical" evidence="7">
    <location>
        <begin position="161"/>
        <end position="184"/>
    </location>
</feature>
<comment type="subcellular location">
    <subcellularLocation>
        <location evidence="1">Cell membrane</location>
        <topology evidence="1">Multi-pass membrane protein</topology>
    </subcellularLocation>
</comment>
<proteinExistence type="predicted"/>